<keyword evidence="4" id="KW-0288">FMN</keyword>
<proteinExistence type="inferred from homology"/>
<gene>
    <name evidence="8" type="ORF">N1028_17065</name>
</gene>
<feature type="domain" description="Pyridoxamine 5'-phosphate oxidase N-terminal" evidence="6">
    <location>
        <begin position="57"/>
        <end position="151"/>
    </location>
</feature>
<evidence type="ECO:0000259" key="6">
    <source>
        <dbReference type="Pfam" id="PF01243"/>
    </source>
</evidence>
<keyword evidence="5" id="KW-0560">Oxidoreductase</keyword>
<dbReference type="AlphaFoldDB" id="A0AA41XGJ3"/>
<comment type="cofactor">
    <cofactor evidence="1">
        <name>FMN</name>
        <dbReference type="ChEBI" id="CHEBI:58210"/>
    </cofactor>
</comment>
<keyword evidence="9" id="KW-1185">Reference proteome</keyword>
<dbReference type="InterPro" id="IPR011576">
    <property type="entry name" value="Pyridox_Oxase_N"/>
</dbReference>
<dbReference type="Gene3D" id="2.30.110.10">
    <property type="entry name" value="Electron Transport, Fmn-binding Protein, Chain A"/>
    <property type="match status" value="1"/>
</dbReference>
<comment type="caution">
    <text evidence="8">The sequence shown here is derived from an EMBL/GenBank/DDBJ whole genome shotgun (WGS) entry which is preliminary data.</text>
</comment>
<dbReference type="InterPro" id="IPR012349">
    <property type="entry name" value="Split_barrel_FMN-bd"/>
</dbReference>
<evidence type="ECO:0000256" key="1">
    <source>
        <dbReference type="ARBA" id="ARBA00001917"/>
    </source>
</evidence>
<evidence type="ECO:0000256" key="4">
    <source>
        <dbReference type="ARBA" id="ARBA00022643"/>
    </source>
</evidence>
<comment type="similarity">
    <text evidence="2">Belongs to the pyridoxamine 5'-phosphate oxidase family.</text>
</comment>
<name>A0AA41XGJ3_9MICO</name>
<dbReference type="GO" id="GO:0010181">
    <property type="term" value="F:FMN binding"/>
    <property type="evidence" value="ECO:0007669"/>
    <property type="project" value="InterPro"/>
</dbReference>
<dbReference type="PANTHER" id="PTHR10851:SF0">
    <property type="entry name" value="PYRIDOXINE-5'-PHOSPHATE OXIDASE"/>
    <property type="match status" value="1"/>
</dbReference>
<evidence type="ECO:0000313" key="8">
    <source>
        <dbReference type="EMBL" id="MCS5727607.1"/>
    </source>
</evidence>
<evidence type="ECO:0000259" key="7">
    <source>
        <dbReference type="Pfam" id="PF10590"/>
    </source>
</evidence>
<dbReference type="PANTHER" id="PTHR10851">
    <property type="entry name" value="PYRIDOXINE-5-PHOSPHATE OXIDASE"/>
    <property type="match status" value="1"/>
</dbReference>
<evidence type="ECO:0000256" key="5">
    <source>
        <dbReference type="ARBA" id="ARBA00023002"/>
    </source>
</evidence>
<keyword evidence="3" id="KW-0285">Flavoprotein</keyword>
<dbReference type="EMBL" id="JANLCK010000012">
    <property type="protein sequence ID" value="MCS5727607.1"/>
    <property type="molecule type" value="Genomic_DNA"/>
</dbReference>
<evidence type="ECO:0000313" key="9">
    <source>
        <dbReference type="Proteomes" id="UP001165587"/>
    </source>
</evidence>
<dbReference type="InterPro" id="IPR019576">
    <property type="entry name" value="Pyridoxamine_oxidase_dimer_C"/>
</dbReference>
<sequence>MTAADAAGAAGAAGVFPGAGPVHPVTLSPSALAESATLPDPFELLADWLPANDDPARPLMTLGTVSPDGFPDARTVLLSEFDERGLHLHTDSRSRKVGDLAATPRASLTLVWPGRQIVVQGVVSRVRAEQEHAAYARRSRYLQLLAWLNTDEFAALPLEERLAAWAAYGEEHPSLAAPETWVGFVVEPVRLTFWEGRPETAGIRTEFRRDGLEAAWSVTTLAG</sequence>
<evidence type="ECO:0000256" key="3">
    <source>
        <dbReference type="ARBA" id="ARBA00022630"/>
    </source>
</evidence>
<dbReference type="Pfam" id="PF10590">
    <property type="entry name" value="PNP_phzG_C"/>
    <property type="match status" value="1"/>
</dbReference>
<dbReference type="SUPFAM" id="SSF50475">
    <property type="entry name" value="FMN-binding split barrel"/>
    <property type="match status" value="1"/>
</dbReference>
<organism evidence="8 9">
    <name type="scientific">Herbiconiux oxytropis</name>
    <dbReference type="NCBI Taxonomy" id="2970915"/>
    <lineage>
        <taxon>Bacteria</taxon>
        <taxon>Bacillati</taxon>
        <taxon>Actinomycetota</taxon>
        <taxon>Actinomycetes</taxon>
        <taxon>Micrococcales</taxon>
        <taxon>Microbacteriaceae</taxon>
        <taxon>Herbiconiux</taxon>
    </lineage>
</organism>
<reference evidence="8" key="1">
    <citation type="submission" date="2022-08" db="EMBL/GenBank/DDBJ databases">
        <authorList>
            <person name="Deng Y."/>
            <person name="Han X.-F."/>
            <person name="Zhang Y.-Q."/>
        </authorList>
    </citation>
    <scope>NUCLEOTIDE SEQUENCE</scope>
    <source>
        <strain evidence="8">CPCC 203407</strain>
    </source>
</reference>
<dbReference type="Proteomes" id="UP001165587">
    <property type="component" value="Unassembled WGS sequence"/>
</dbReference>
<dbReference type="GO" id="GO:0004733">
    <property type="term" value="F:pyridoxamine phosphate oxidase activity"/>
    <property type="evidence" value="ECO:0007669"/>
    <property type="project" value="InterPro"/>
</dbReference>
<dbReference type="GO" id="GO:0008615">
    <property type="term" value="P:pyridoxine biosynthetic process"/>
    <property type="evidence" value="ECO:0007669"/>
    <property type="project" value="InterPro"/>
</dbReference>
<accession>A0AA41XGJ3</accession>
<protein>
    <submittedName>
        <fullName evidence="8">Pyridoxamine 5'-phosphate oxidase family protein</fullName>
    </submittedName>
</protein>
<evidence type="ECO:0000256" key="2">
    <source>
        <dbReference type="ARBA" id="ARBA00007301"/>
    </source>
</evidence>
<dbReference type="RefSeq" id="WP_259530609.1">
    <property type="nucleotide sequence ID" value="NZ_JANLCK010000012.1"/>
</dbReference>
<feature type="domain" description="Pyridoxine 5'-phosphate oxidase dimerisation C-terminal" evidence="7">
    <location>
        <begin position="181"/>
        <end position="222"/>
    </location>
</feature>
<dbReference type="InterPro" id="IPR000659">
    <property type="entry name" value="Pyridox_Oxase"/>
</dbReference>
<dbReference type="Pfam" id="PF01243">
    <property type="entry name" value="PNPOx_N"/>
    <property type="match status" value="1"/>
</dbReference>